<evidence type="ECO:0000256" key="1">
    <source>
        <dbReference type="SAM" id="MobiDB-lite"/>
    </source>
</evidence>
<gene>
    <name evidence="2" type="ORF">TWF696_006791</name>
</gene>
<accession>A0AAV9UPX9</accession>
<proteinExistence type="predicted"/>
<feature type="region of interest" description="Disordered" evidence="1">
    <location>
        <begin position="53"/>
        <end position="84"/>
    </location>
</feature>
<feature type="compositionally biased region" description="Acidic residues" evidence="1">
    <location>
        <begin position="210"/>
        <end position="224"/>
    </location>
</feature>
<evidence type="ECO:0000313" key="2">
    <source>
        <dbReference type="EMBL" id="KAK6346673.1"/>
    </source>
</evidence>
<dbReference type="Proteomes" id="UP001375240">
    <property type="component" value="Unassembled WGS sequence"/>
</dbReference>
<dbReference type="PANTHER" id="PTHR38167:SF1">
    <property type="entry name" value="C2H2-TYPE DOMAIN-CONTAINING PROTEIN"/>
    <property type="match status" value="1"/>
</dbReference>
<feature type="compositionally biased region" description="Basic and acidic residues" evidence="1">
    <location>
        <begin position="189"/>
        <end position="200"/>
    </location>
</feature>
<evidence type="ECO:0000313" key="3">
    <source>
        <dbReference type="Proteomes" id="UP001375240"/>
    </source>
</evidence>
<reference evidence="2 3" key="1">
    <citation type="submission" date="2019-10" db="EMBL/GenBank/DDBJ databases">
        <authorList>
            <person name="Palmer J.M."/>
        </authorList>
    </citation>
    <scope>NUCLEOTIDE SEQUENCE [LARGE SCALE GENOMIC DNA]</scope>
    <source>
        <strain evidence="2 3">TWF696</strain>
    </source>
</reference>
<feature type="compositionally biased region" description="Polar residues" evidence="1">
    <location>
        <begin position="53"/>
        <end position="62"/>
    </location>
</feature>
<name>A0AAV9UPX9_9PEZI</name>
<feature type="region of interest" description="Disordered" evidence="1">
    <location>
        <begin position="189"/>
        <end position="224"/>
    </location>
</feature>
<sequence length="224" mass="25634">MPSANVNPNPADATNALLQAIDAAPRHHLRLILQSLCTDPSTLRRAQTLFSRLSRSSITSPPTRKRKLNPTDSETSTNTHKKSTDKKHKCIRCNTLFNPDTQGPSTRCIYHPGNLLVDLEADVWTAISRNKDRKTPLQIDYTDEGLIEKYPEGYRYDCCDEYADHDGCQRGPHITSEANYTKQWSEKSNSERYKWKEKHNPAKRVKREDTDDEETEGSDTDQEE</sequence>
<dbReference type="EMBL" id="JAVHNQ010000005">
    <property type="protein sequence ID" value="KAK6346673.1"/>
    <property type="molecule type" value="Genomic_DNA"/>
</dbReference>
<protein>
    <submittedName>
        <fullName evidence="2">Uncharacterized protein</fullName>
    </submittedName>
</protein>
<keyword evidence="3" id="KW-1185">Reference proteome</keyword>
<dbReference type="PANTHER" id="PTHR38167">
    <property type="entry name" value="C2H2-TYPE DOMAIN-CONTAINING PROTEIN"/>
    <property type="match status" value="1"/>
</dbReference>
<organism evidence="2 3">
    <name type="scientific">Orbilia brochopaga</name>
    <dbReference type="NCBI Taxonomy" id="3140254"/>
    <lineage>
        <taxon>Eukaryota</taxon>
        <taxon>Fungi</taxon>
        <taxon>Dikarya</taxon>
        <taxon>Ascomycota</taxon>
        <taxon>Pezizomycotina</taxon>
        <taxon>Orbiliomycetes</taxon>
        <taxon>Orbiliales</taxon>
        <taxon>Orbiliaceae</taxon>
        <taxon>Orbilia</taxon>
    </lineage>
</organism>
<comment type="caution">
    <text evidence="2">The sequence shown here is derived from an EMBL/GenBank/DDBJ whole genome shotgun (WGS) entry which is preliminary data.</text>
</comment>
<dbReference type="AlphaFoldDB" id="A0AAV9UPX9"/>